<evidence type="ECO:0000313" key="3">
    <source>
        <dbReference type="Proteomes" id="UP000694846"/>
    </source>
</evidence>
<evidence type="ECO:0000313" key="2">
    <source>
        <dbReference type="EMBL" id="MBY76592.1"/>
    </source>
</evidence>
<dbReference type="AlphaFoldDB" id="A0A2S2QHE1"/>
<dbReference type="GeneID" id="112680028"/>
<gene>
    <name evidence="4" type="primary">LOC112680028</name>
    <name evidence="2" type="ORF">g.71365</name>
</gene>
<reference evidence="2" key="1">
    <citation type="submission" date="2018-04" db="EMBL/GenBank/DDBJ databases">
        <title>Transcriptome assembly of Sipha flava.</title>
        <authorList>
            <person name="Scully E.D."/>
            <person name="Geib S.M."/>
            <person name="Palmer N.A."/>
            <person name="Koch K."/>
            <person name="Bradshaw J."/>
            <person name="Heng-Moss T."/>
            <person name="Sarath G."/>
        </authorList>
    </citation>
    <scope>NUCLEOTIDE SEQUENCE</scope>
</reference>
<accession>A0A2S2QHE1</accession>
<protein>
    <submittedName>
        <fullName evidence="4">Myb-like protein Q</fullName>
    </submittedName>
</protein>
<proteinExistence type="predicted"/>
<sequence>MGLVKKMEWLKWIRKYSAGILDTKTGSMETLIDSASSKTINYAYASSVIADDEFINAASPPHQQRPMLPPPTTSQDSPSPPQLPNDVYDCCVSLDGIPIKHEFQYTLSDTDGYGKITQHDVEGLALKILESMYGTTLKFSSRGQRTVKVTLNVRQSLAEYNAAAAANASPIRGHHLQPTVRERKSKTESRSRRDDRRTADDYDPVQDPEYQEYGAKGSPHQRIKSGAQRYRRDQLVEMVQRSLAENLSFQNLRKSTKPEGYHRPRTKRRQSSNYNVGEQLQSSAVKPKTPVKEVAWSPYDFETVAHIPSPHHHRQHYHQQHQQKHEYLKNVIYRGQPLYGERVHPQLSSAEKHHVQVKLSGVGVSRHQNRVATAAVVSSNQQHQQQQQQQHQPKDSVTQEQTKNIDHQRYKRAKLASKKIHHHIHEHHHYHHYDYYIV</sequence>
<feature type="region of interest" description="Disordered" evidence="1">
    <location>
        <begin position="168"/>
        <end position="228"/>
    </location>
</feature>
<dbReference type="EMBL" id="GGMS01007389">
    <property type="protein sequence ID" value="MBY76592.1"/>
    <property type="molecule type" value="Transcribed_RNA"/>
</dbReference>
<evidence type="ECO:0000313" key="4">
    <source>
        <dbReference type="RefSeq" id="XP_025405788.1"/>
    </source>
</evidence>
<feature type="compositionally biased region" description="Low complexity" evidence="1">
    <location>
        <begin position="381"/>
        <end position="391"/>
    </location>
</feature>
<keyword evidence="3" id="KW-1185">Reference proteome</keyword>
<feature type="compositionally biased region" description="Basic and acidic residues" evidence="1">
    <location>
        <begin position="180"/>
        <end position="200"/>
    </location>
</feature>
<name>A0A2S2QHE1_9HEMI</name>
<organism evidence="2">
    <name type="scientific">Sipha flava</name>
    <name type="common">yellow sugarcane aphid</name>
    <dbReference type="NCBI Taxonomy" id="143950"/>
    <lineage>
        <taxon>Eukaryota</taxon>
        <taxon>Metazoa</taxon>
        <taxon>Ecdysozoa</taxon>
        <taxon>Arthropoda</taxon>
        <taxon>Hexapoda</taxon>
        <taxon>Insecta</taxon>
        <taxon>Pterygota</taxon>
        <taxon>Neoptera</taxon>
        <taxon>Paraneoptera</taxon>
        <taxon>Hemiptera</taxon>
        <taxon>Sternorrhyncha</taxon>
        <taxon>Aphidomorpha</taxon>
        <taxon>Aphidoidea</taxon>
        <taxon>Aphididae</taxon>
        <taxon>Sipha</taxon>
    </lineage>
</organism>
<feature type="region of interest" description="Disordered" evidence="1">
    <location>
        <begin position="59"/>
        <end position="84"/>
    </location>
</feature>
<dbReference type="Proteomes" id="UP000694846">
    <property type="component" value="Unplaced"/>
</dbReference>
<evidence type="ECO:0000256" key="1">
    <source>
        <dbReference type="SAM" id="MobiDB-lite"/>
    </source>
</evidence>
<reference evidence="4" key="2">
    <citation type="submission" date="2025-04" db="UniProtKB">
        <authorList>
            <consortium name="RefSeq"/>
        </authorList>
    </citation>
    <scope>IDENTIFICATION</scope>
</reference>
<dbReference type="RefSeq" id="XP_025405788.1">
    <property type="nucleotide sequence ID" value="XM_025550003.1"/>
</dbReference>
<feature type="region of interest" description="Disordered" evidence="1">
    <location>
        <begin position="249"/>
        <end position="272"/>
    </location>
</feature>
<dbReference type="OrthoDB" id="6611292at2759"/>
<feature type="compositionally biased region" description="Acidic residues" evidence="1">
    <location>
        <begin position="201"/>
        <end position="210"/>
    </location>
</feature>
<feature type="region of interest" description="Disordered" evidence="1">
    <location>
        <begin position="377"/>
        <end position="409"/>
    </location>
</feature>
<feature type="compositionally biased region" description="Pro residues" evidence="1">
    <location>
        <begin position="67"/>
        <end position="83"/>
    </location>
</feature>